<organism evidence="1 2">
    <name type="scientific">Actinacidiphila reveromycinica</name>
    <dbReference type="NCBI Taxonomy" id="659352"/>
    <lineage>
        <taxon>Bacteria</taxon>
        <taxon>Bacillati</taxon>
        <taxon>Actinomycetota</taxon>
        <taxon>Actinomycetes</taxon>
        <taxon>Kitasatosporales</taxon>
        <taxon>Streptomycetaceae</taxon>
        <taxon>Actinacidiphila</taxon>
    </lineage>
</organism>
<reference evidence="1 2" key="3">
    <citation type="journal article" date="2011" name="Nat. Chem. Biol.">
        <title>Reveromycin A biosynthesis uses RevG and RevJ for stereospecific spiroacetal formation.</title>
        <authorList>
            <person name="Takahashi S."/>
            <person name="Toyoda A."/>
            <person name="Sekiyama Y."/>
            <person name="Takagi H."/>
            <person name="Nogawa T."/>
            <person name="Uramoto M."/>
            <person name="Suzuki R."/>
            <person name="Koshino H."/>
            <person name="Kumano T."/>
            <person name="Panthee S."/>
            <person name="Dairi T."/>
            <person name="Ishikawa J."/>
            <person name="Ikeda H."/>
            <person name="Sakaki Y."/>
            <person name="Osada H."/>
        </authorList>
    </citation>
    <scope>NUCLEOTIDE SEQUENCE [LARGE SCALE GENOMIC DNA]</scope>
    <source>
        <strain evidence="1 2">SN-593</strain>
    </source>
</reference>
<reference evidence="1 2" key="1">
    <citation type="journal article" date="2010" name="J. Bacteriol.">
        <title>Biochemical characterization of a novel indole prenyltransferase from Streptomyces sp. SN-593.</title>
        <authorList>
            <person name="Takahashi S."/>
            <person name="Takagi H."/>
            <person name="Toyoda A."/>
            <person name="Uramoto M."/>
            <person name="Nogawa T."/>
            <person name="Ueki M."/>
            <person name="Sakaki Y."/>
            <person name="Osada H."/>
        </authorList>
    </citation>
    <scope>NUCLEOTIDE SEQUENCE [LARGE SCALE GENOMIC DNA]</scope>
    <source>
        <strain evidence="1 2">SN-593</strain>
    </source>
</reference>
<keyword evidence="2" id="KW-1185">Reference proteome</keyword>
<gene>
    <name evidence="1" type="ORF">RVR_8343</name>
</gene>
<dbReference type="Proteomes" id="UP000595703">
    <property type="component" value="Chromosome"/>
</dbReference>
<name>A0A7U3VRR8_9ACTN</name>
<proteinExistence type="predicted"/>
<evidence type="ECO:0000313" key="1">
    <source>
        <dbReference type="EMBL" id="BBB01091.1"/>
    </source>
</evidence>
<dbReference type="EMBL" id="AP018365">
    <property type="protein sequence ID" value="BBB01091.1"/>
    <property type="molecule type" value="Genomic_DNA"/>
</dbReference>
<sequence>MSETYDGTTAIRAVIAQLATIPDLTDRARATGAVLDAMPDLHAELRAVRGDAVATLRQTQSLDEVASALGISKARVSQVAKGISKNK</sequence>
<accession>A0A7U3VRR8</accession>
<reference evidence="1 2" key="2">
    <citation type="journal article" date="2011" name="J. Antibiot.">
        <title>Furaquinocins I and J: novel polyketide isoprenoid hybrid compounds from Streptomyces reveromyceticus SN-593.</title>
        <authorList>
            <person name="Panthee S."/>
            <person name="Takahashi S."/>
            <person name="Takagi H."/>
            <person name="Nogawa T."/>
            <person name="Oowada E."/>
            <person name="Uramoto M."/>
            <person name="Osada H."/>
        </authorList>
    </citation>
    <scope>NUCLEOTIDE SEQUENCE [LARGE SCALE GENOMIC DNA]</scope>
    <source>
        <strain evidence="1 2">SN-593</strain>
    </source>
</reference>
<dbReference type="AlphaFoldDB" id="A0A7U3VRR8"/>
<protein>
    <submittedName>
        <fullName evidence="1">Uncharacterized protein</fullName>
    </submittedName>
</protein>
<evidence type="ECO:0000313" key="2">
    <source>
        <dbReference type="Proteomes" id="UP000595703"/>
    </source>
</evidence>
<reference evidence="1 2" key="4">
    <citation type="journal article" date="2020" name="Sci. Rep.">
        <title>beta-carboline chemical signals induce reveromycin production through a LuxR family regulator in Streptomyces sp. SN-593.</title>
        <authorList>
            <person name="Panthee S."/>
            <person name="Kito N."/>
            <person name="Hayashi T."/>
            <person name="Shimizu T."/>
            <person name="Ishikawa J."/>
            <person name="Hamamoto H."/>
            <person name="Osada H."/>
            <person name="Takahashi S."/>
        </authorList>
    </citation>
    <scope>NUCLEOTIDE SEQUENCE [LARGE SCALE GENOMIC DNA]</scope>
    <source>
        <strain evidence="1 2">SN-593</strain>
    </source>
</reference>
<dbReference type="RefSeq" id="WP_202237040.1">
    <property type="nucleotide sequence ID" value="NZ_AP018365.1"/>
</dbReference>
<dbReference type="KEGG" id="arev:RVR_8343"/>